<reference evidence="1 2" key="1">
    <citation type="submission" date="2022-12" db="EMBL/GenBank/DDBJ databases">
        <title>Draft genome sequence of Paenibacillus sp. dW9.</title>
        <authorList>
            <person name="Choi E.-W."/>
            <person name="Kim D.-U."/>
        </authorList>
    </citation>
    <scope>NUCLEOTIDE SEQUENCE [LARGE SCALE GENOMIC DNA]</scope>
    <source>
        <strain evidence="2">dW9</strain>
    </source>
</reference>
<comment type="caution">
    <text evidence="1">The sequence shown here is derived from an EMBL/GenBank/DDBJ whole genome shotgun (WGS) entry which is preliminary data.</text>
</comment>
<dbReference type="EMBL" id="JAQAGZ010000011">
    <property type="protein sequence ID" value="MCZ8514220.1"/>
    <property type="molecule type" value="Genomic_DNA"/>
</dbReference>
<sequence length="308" mass="34522">MKKNSWWMKGIGRTGGALLSCLIASQMLTAGGLLPGETAKAEAAAPAKVSTWMWNPYVIGNEREATLQQLIDHKVNQVFLFIDPEYPAEYYSRFIREAGLHGIEVQALDGAPNWVLPEHNKKMYAFIYWVKQYNAKVQPEERFTGIHLDVEPYVLAQWRQDSDKVMGLWMDTVSGFAQEVKAETGLTVAMDMPVWAHLFQVRDGAGGRTTLSNWMIRWLDQVTLMSYSDNAKDIEDSVKIEMAEADRAGVKAQVAVDTVDSGEDGTFYGKGTTAMNRELNAAVASLSSHSSFRGYSVHAWDNWRKLSQ</sequence>
<organism evidence="1 2">
    <name type="scientific">Paenibacillus gyeongsangnamensis</name>
    <dbReference type="NCBI Taxonomy" id="3388067"/>
    <lineage>
        <taxon>Bacteria</taxon>
        <taxon>Bacillati</taxon>
        <taxon>Bacillota</taxon>
        <taxon>Bacilli</taxon>
        <taxon>Bacillales</taxon>
        <taxon>Paenibacillaceae</taxon>
        <taxon>Paenibacillus</taxon>
    </lineage>
</organism>
<keyword evidence="2" id="KW-1185">Reference proteome</keyword>
<name>A0ABT4QBM0_9BACL</name>
<evidence type="ECO:0000313" key="2">
    <source>
        <dbReference type="Proteomes" id="UP001527882"/>
    </source>
</evidence>
<evidence type="ECO:0008006" key="3">
    <source>
        <dbReference type="Google" id="ProtNLM"/>
    </source>
</evidence>
<dbReference type="RefSeq" id="WP_269882747.1">
    <property type="nucleotide sequence ID" value="NZ_JAQAGZ010000011.1"/>
</dbReference>
<dbReference type="Proteomes" id="UP001527882">
    <property type="component" value="Unassembled WGS sequence"/>
</dbReference>
<proteinExistence type="predicted"/>
<protein>
    <recommendedName>
        <fullName evidence="3">Amidase</fullName>
    </recommendedName>
</protein>
<accession>A0ABT4QBM0</accession>
<gene>
    <name evidence="1" type="ORF">O9H85_17650</name>
</gene>
<evidence type="ECO:0000313" key="1">
    <source>
        <dbReference type="EMBL" id="MCZ8514220.1"/>
    </source>
</evidence>